<dbReference type="InterPro" id="IPR000742">
    <property type="entry name" value="EGF"/>
</dbReference>
<organism evidence="9 10">
    <name type="scientific">Labeo rohita</name>
    <name type="common">Indian major carp</name>
    <name type="synonym">Cyprinus rohita</name>
    <dbReference type="NCBI Taxonomy" id="84645"/>
    <lineage>
        <taxon>Eukaryota</taxon>
        <taxon>Metazoa</taxon>
        <taxon>Chordata</taxon>
        <taxon>Craniata</taxon>
        <taxon>Vertebrata</taxon>
        <taxon>Euteleostomi</taxon>
        <taxon>Actinopterygii</taxon>
        <taxon>Neopterygii</taxon>
        <taxon>Teleostei</taxon>
        <taxon>Ostariophysi</taxon>
        <taxon>Cypriniformes</taxon>
        <taxon>Cyprinidae</taxon>
        <taxon>Labeoninae</taxon>
        <taxon>Labeonini</taxon>
        <taxon>Labeo</taxon>
    </lineage>
</organism>
<keyword evidence="5 7" id="KW-0472">Membrane</keyword>
<proteinExistence type="predicted"/>
<reference evidence="9 10" key="1">
    <citation type="submission" date="2022-01" db="EMBL/GenBank/DDBJ databases">
        <title>A high-quality chromosome-level genome assembly of rohu carp, Labeo rohita.</title>
        <authorList>
            <person name="Arick M.A. II"/>
            <person name="Hsu C.-Y."/>
            <person name="Magbanua Z."/>
            <person name="Pechanova O."/>
            <person name="Grover C."/>
            <person name="Miller E."/>
            <person name="Thrash A."/>
            <person name="Ezzel L."/>
            <person name="Alam S."/>
            <person name="Benzie J."/>
            <person name="Hamilton M."/>
            <person name="Karsi A."/>
            <person name="Lawrence M.L."/>
            <person name="Peterson D.G."/>
        </authorList>
    </citation>
    <scope>NUCLEOTIDE SEQUENCE [LARGE SCALE GENOMIC DNA]</scope>
    <source>
        <strain evidence="10">BAU-BD-2019</strain>
        <tissue evidence="9">Blood</tissue>
    </source>
</reference>
<protein>
    <submittedName>
        <fullName evidence="9">Adhesion G protein-coupled receptor E2</fullName>
    </submittedName>
</protein>
<evidence type="ECO:0000256" key="4">
    <source>
        <dbReference type="ARBA" id="ARBA00022989"/>
    </source>
</evidence>
<comment type="caution">
    <text evidence="9">The sequence shown here is derived from an EMBL/GenBank/DDBJ whole genome shotgun (WGS) entry which is preliminary data.</text>
</comment>
<accession>A0ABQ8LB82</accession>
<dbReference type="InterPro" id="IPR057244">
    <property type="entry name" value="GAIN_B"/>
</dbReference>
<dbReference type="InterPro" id="IPR000203">
    <property type="entry name" value="GPS"/>
</dbReference>
<dbReference type="Pfam" id="PF05380">
    <property type="entry name" value="Peptidase_A17"/>
    <property type="match status" value="1"/>
</dbReference>
<keyword evidence="2" id="KW-1003">Cell membrane</keyword>
<evidence type="ECO:0000256" key="5">
    <source>
        <dbReference type="ARBA" id="ARBA00023136"/>
    </source>
</evidence>
<name>A0ABQ8LB82_LABRO</name>
<feature type="domain" description="GAIN-B" evidence="8">
    <location>
        <begin position="617"/>
        <end position="783"/>
    </location>
</feature>
<dbReference type="Pfam" id="PF01825">
    <property type="entry name" value="GPS"/>
    <property type="match status" value="1"/>
</dbReference>
<dbReference type="Pfam" id="PF18701">
    <property type="entry name" value="DUF5641"/>
    <property type="match status" value="1"/>
</dbReference>
<dbReference type="SMART" id="SM00303">
    <property type="entry name" value="GPS"/>
    <property type="match status" value="1"/>
</dbReference>
<keyword evidence="10" id="KW-1185">Reference proteome</keyword>
<evidence type="ECO:0000256" key="3">
    <source>
        <dbReference type="ARBA" id="ARBA00022692"/>
    </source>
</evidence>
<evidence type="ECO:0000313" key="9">
    <source>
        <dbReference type="EMBL" id="KAI2646916.1"/>
    </source>
</evidence>
<dbReference type="InterPro" id="IPR040676">
    <property type="entry name" value="DUF5641"/>
</dbReference>
<dbReference type="EMBL" id="JACTAM010000741">
    <property type="protein sequence ID" value="KAI2646916.1"/>
    <property type="molecule type" value="Genomic_DNA"/>
</dbReference>
<dbReference type="InterPro" id="IPR009030">
    <property type="entry name" value="Growth_fac_rcpt_cys_sf"/>
</dbReference>
<keyword evidence="4 7" id="KW-1133">Transmembrane helix</keyword>
<dbReference type="PROSITE" id="PS01186">
    <property type="entry name" value="EGF_2"/>
    <property type="match status" value="1"/>
</dbReference>
<dbReference type="PANTHER" id="PTHR47331:SF5">
    <property type="entry name" value="RIBONUCLEASE H"/>
    <property type="match status" value="1"/>
</dbReference>
<comment type="subcellular location">
    <subcellularLocation>
        <location evidence="1">Cell membrane</location>
    </subcellularLocation>
</comment>
<evidence type="ECO:0000256" key="1">
    <source>
        <dbReference type="ARBA" id="ARBA00004236"/>
    </source>
</evidence>
<dbReference type="Gene3D" id="2.10.25.10">
    <property type="entry name" value="Laminin"/>
    <property type="match status" value="1"/>
</dbReference>
<dbReference type="InterPro" id="IPR046338">
    <property type="entry name" value="GAIN_dom_sf"/>
</dbReference>
<dbReference type="PROSITE" id="PS50221">
    <property type="entry name" value="GAIN_B"/>
    <property type="match status" value="1"/>
</dbReference>
<keyword evidence="9" id="KW-0675">Receptor</keyword>
<evidence type="ECO:0000256" key="7">
    <source>
        <dbReference type="SAM" id="Phobius"/>
    </source>
</evidence>
<evidence type="ECO:0000256" key="6">
    <source>
        <dbReference type="ARBA" id="ARBA00023157"/>
    </source>
</evidence>
<evidence type="ECO:0000256" key="2">
    <source>
        <dbReference type="ARBA" id="ARBA00022475"/>
    </source>
</evidence>
<dbReference type="PANTHER" id="PTHR47331">
    <property type="entry name" value="PHD-TYPE DOMAIN-CONTAINING PROTEIN"/>
    <property type="match status" value="1"/>
</dbReference>
<keyword evidence="3 7" id="KW-0812">Transmembrane</keyword>
<evidence type="ECO:0000313" key="10">
    <source>
        <dbReference type="Proteomes" id="UP000830375"/>
    </source>
</evidence>
<dbReference type="InterPro" id="IPR008042">
    <property type="entry name" value="Retrotrans_Pao"/>
</dbReference>
<dbReference type="Proteomes" id="UP000830375">
    <property type="component" value="Unassembled WGS sequence"/>
</dbReference>
<dbReference type="SUPFAM" id="SSF57184">
    <property type="entry name" value="Growth factor receptor domain"/>
    <property type="match status" value="1"/>
</dbReference>
<sequence length="794" mass="89282">MCHKGIGWDELLPTELRPRWESWLNDFTNLGKIQIPRCFTPPNIGKILRTELHQYSDASSKGYDQCSYIRLVSESKVHCALVMGKARVAPTKVVTVPRLELTAAVMSAAVSSMLKEELALKVDREYFWTDSQVVLGYINNEARRFHVFVVNHVQRIRETTDPRQWYYIKTGENPADYASRGLTTEELVNSSWLTGPRFLWEKERNRMPSKRNCMYLARNLGSCLATIPYQETNFIGAKSVLKNALKELSKESVAPYLATQQCDFCLNAPSLSHAGGIWERQIRTVKSVICSVLAQSAGRLNDSSLRTFFYGAMVIVNNRPLTVDGLSDPTRLEPLTPNHLLTMKSSVSLPPPGIFDKEDLYAKKRQRWHTPRQNMQVGDVVIVKEGEVLCNEWRMARVLEVCKDDDDGLVRKATIQMGYWGLGKKGDTYSMTRLEFRHTEMNARRIPACVENMRRQNTNGSFYCICDAGFRLKSGETNNDKHELCEIEGVCEIDKSICGGGVCKNSKDGHECVCSSGFTNYELNCDTLLSESKASQASPKLTKLVSLMTNSCLVLSQSESVQNNTQVDGEKLLKEFLSELDDLPHGGFRGDNYIISALFRIVIIILKLIGHLLSASRIRKISAKADVELLVKRGSSPPEGHFLMNISGAQMTSHWDTATRDTYLGFTSAVLLSYKGLEESLNCCFNHLETEQKQTFKINSKVVTATFSNYETKTNLTKPVNLTFSHLKRKNEKHICVFWDPELEGGAWSTRGCITVRSRADQTVCSCYKLGSFAVLTALCDTGVCMLNFCQKGS</sequence>
<evidence type="ECO:0000259" key="8">
    <source>
        <dbReference type="PROSITE" id="PS50221"/>
    </source>
</evidence>
<keyword evidence="6" id="KW-1015">Disulfide bond</keyword>
<dbReference type="Gene3D" id="2.60.220.50">
    <property type="match status" value="1"/>
</dbReference>
<gene>
    <name evidence="9" type="ORF">H4Q32_027524</name>
</gene>
<feature type="transmembrane region" description="Helical" evidence="7">
    <location>
        <begin position="593"/>
        <end position="614"/>
    </location>
</feature>